<sequence length="315" mass="36972">MSPSKRSRPARKAPYNKPPTTFSEQVKKLVSRGLSIPDQSKAEFYLSQLNYYRFAAYCLPFEQDHASHRFQANTAFDDVLNLYIFDRELRLLVLDAIERIEVSLRTQLAYNLSHNHNTAHPQLNPELFYNPIIYGASINKLEGDISRSREDFIKHLKNKYEELQPPIWAVVELMTMGQLSKWFSNIKSRADRQAICRVYGLDEKIMTSFCEHLSLVRNHAAHHARLWNRDFTKTPMLPKRGETALLESLSVLPDSDRKLRKLYNSFVMLAYLMNKICGENHWKQRLIQLINHHQIDIDRMGFPADWQARPIWQTN</sequence>
<feature type="region of interest" description="Disordered" evidence="1">
    <location>
        <begin position="1"/>
        <end position="20"/>
    </location>
</feature>
<evidence type="ECO:0000256" key="1">
    <source>
        <dbReference type="SAM" id="MobiDB-lite"/>
    </source>
</evidence>
<dbReference type="Pfam" id="PF07751">
    <property type="entry name" value="Abi_2"/>
    <property type="match status" value="1"/>
</dbReference>
<dbReference type="RefSeq" id="WP_091711201.1">
    <property type="nucleotide sequence ID" value="NZ_FOSH01000001.1"/>
</dbReference>
<keyword evidence="3" id="KW-1185">Reference proteome</keyword>
<dbReference type="InterPro" id="IPR017034">
    <property type="entry name" value="Abi_system_AbiD/AbiF"/>
</dbReference>
<accession>A0A1I3TZH4</accession>
<protein>
    <submittedName>
        <fullName evidence="2">Abortive infection bacteriophage resistance protein</fullName>
    </submittedName>
</protein>
<proteinExistence type="predicted"/>
<evidence type="ECO:0000313" key="3">
    <source>
        <dbReference type="Proteomes" id="UP000198924"/>
    </source>
</evidence>
<dbReference type="STRING" id="45496.SAMN04488079_10158"/>
<dbReference type="EMBL" id="FOSH01000001">
    <property type="protein sequence ID" value="SFJ74951.1"/>
    <property type="molecule type" value="Genomic_DNA"/>
</dbReference>
<evidence type="ECO:0000313" key="2">
    <source>
        <dbReference type="EMBL" id="SFJ74951.1"/>
    </source>
</evidence>
<dbReference type="AlphaFoldDB" id="A0A1I3TZH4"/>
<gene>
    <name evidence="2" type="ORF">SAMN04488079_10158</name>
</gene>
<dbReference type="PIRSF" id="PIRSF034934">
    <property type="entry name" value="AbiF_AbiD"/>
    <property type="match status" value="1"/>
</dbReference>
<dbReference type="InterPro" id="IPR011664">
    <property type="entry name" value="Abi_system_AbiD/AbiF-like"/>
</dbReference>
<feature type="compositionally biased region" description="Basic residues" evidence="1">
    <location>
        <begin position="1"/>
        <end position="11"/>
    </location>
</feature>
<organism evidence="2 3">
    <name type="scientific">Methylophaga sulfidovorans</name>
    <dbReference type="NCBI Taxonomy" id="45496"/>
    <lineage>
        <taxon>Bacteria</taxon>
        <taxon>Pseudomonadati</taxon>
        <taxon>Pseudomonadota</taxon>
        <taxon>Gammaproteobacteria</taxon>
        <taxon>Thiotrichales</taxon>
        <taxon>Piscirickettsiaceae</taxon>
        <taxon>Methylophaga</taxon>
    </lineage>
</organism>
<name>A0A1I3TZH4_9GAMM</name>
<reference evidence="3" key="1">
    <citation type="submission" date="2016-10" db="EMBL/GenBank/DDBJ databases">
        <authorList>
            <person name="Varghese N."/>
            <person name="Submissions S."/>
        </authorList>
    </citation>
    <scope>NUCLEOTIDE SEQUENCE [LARGE SCALE GENOMIC DNA]</scope>
    <source>
        <strain evidence="3">DSM 11578</strain>
    </source>
</reference>
<dbReference type="Proteomes" id="UP000198924">
    <property type="component" value="Unassembled WGS sequence"/>
</dbReference>
<dbReference type="OrthoDB" id="5363652at2"/>